<evidence type="ECO:0000313" key="1">
    <source>
        <dbReference type="EMBL" id="ONI38083.1"/>
    </source>
</evidence>
<organism evidence="1 2">
    <name type="scientific">Candidatus Epulonipiscium fishelsonii</name>
    <dbReference type="NCBI Taxonomy" id="77094"/>
    <lineage>
        <taxon>Bacteria</taxon>
        <taxon>Bacillati</taxon>
        <taxon>Bacillota</taxon>
        <taxon>Clostridia</taxon>
        <taxon>Lachnospirales</taxon>
        <taxon>Lachnospiraceae</taxon>
        <taxon>Candidatus Epulonipiscium</taxon>
    </lineage>
</organism>
<gene>
    <name evidence="1" type="ORF">AN396_11675</name>
</gene>
<keyword evidence="2" id="KW-1185">Reference proteome</keyword>
<name>A0ACC8X7X2_9FIRM</name>
<reference evidence="1" key="1">
    <citation type="submission" date="2016-08" db="EMBL/GenBank/DDBJ databases">
        <authorList>
            <person name="Ngugi D.K."/>
            <person name="Miyake S."/>
            <person name="Stingl U."/>
        </authorList>
    </citation>
    <scope>NUCLEOTIDE SEQUENCE</scope>
    <source>
        <strain evidence="1">SCG-B11WGA-EpuloA1</strain>
    </source>
</reference>
<dbReference type="Proteomes" id="UP000188605">
    <property type="component" value="Unassembled WGS sequence"/>
</dbReference>
<proteinExistence type="predicted"/>
<dbReference type="EMBL" id="LJDB01000097">
    <property type="protein sequence ID" value="ONI38083.1"/>
    <property type="molecule type" value="Genomic_DNA"/>
</dbReference>
<evidence type="ECO:0000313" key="2">
    <source>
        <dbReference type="Proteomes" id="UP000188605"/>
    </source>
</evidence>
<protein>
    <submittedName>
        <fullName evidence="1">Uncharacterized protein</fullName>
    </submittedName>
</protein>
<sequence length="107" mass="12468">MSNASEQLRQIKAGVFLDALPSKSIWKMFTEYVHIYFRKNIETKVVSLLTERSNITAESVNKVKSKYAKKKFAVAFPKHALYCSSSNKYKHVIWLEKSLKNDIMFNM</sequence>
<comment type="caution">
    <text evidence="1">The sequence shown here is derived from an EMBL/GenBank/DDBJ whole genome shotgun (WGS) entry which is preliminary data.</text>
</comment>
<accession>A0ACC8X7X2</accession>